<dbReference type="PROSITE" id="PS00622">
    <property type="entry name" value="HTH_LUXR_1"/>
    <property type="match status" value="1"/>
</dbReference>
<evidence type="ECO:0000313" key="5">
    <source>
        <dbReference type="EMBL" id="QBD75748.1"/>
    </source>
</evidence>
<keyword evidence="6" id="KW-1185">Reference proteome</keyword>
<dbReference type="Pfam" id="PF25873">
    <property type="entry name" value="WHD_MalT"/>
    <property type="match status" value="1"/>
</dbReference>
<proteinExistence type="predicted"/>
<dbReference type="GO" id="GO:0003677">
    <property type="term" value="F:DNA binding"/>
    <property type="evidence" value="ECO:0007669"/>
    <property type="project" value="UniProtKB-KW"/>
</dbReference>
<evidence type="ECO:0000256" key="3">
    <source>
        <dbReference type="ARBA" id="ARBA00023163"/>
    </source>
</evidence>
<keyword evidence="2" id="KW-0238">DNA-binding</keyword>
<dbReference type="CDD" id="cd06170">
    <property type="entry name" value="LuxR_C_like"/>
    <property type="match status" value="1"/>
</dbReference>
<dbReference type="Gene3D" id="1.10.10.10">
    <property type="entry name" value="Winged helix-like DNA-binding domain superfamily/Winged helix DNA-binding domain"/>
    <property type="match status" value="1"/>
</dbReference>
<keyword evidence="1" id="KW-0805">Transcription regulation</keyword>
<dbReference type="EMBL" id="CP035758">
    <property type="protein sequence ID" value="QBD75748.1"/>
    <property type="molecule type" value="Genomic_DNA"/>
</dbReference>
<dbReference type="Pfam" id="PF00196">
    <property type="entry name" value="GerE"/>
    <property type="match status" value="1"/>
</dbReference>
<keyword evidence="3" id="KW-0804">Transcription</keyword>
<dbReference type="SUPFAM" id="SSF52540">
    <property type="entry name" value="P-loop containing nucleoside triphosphate hydrolases"/>
    <property type="match status" value="1"/>
</dbReference>
<feature type="domain" description="HTH luxR-type" evidence="4">
    <location>
        <begin position="847"/>
        <end position="912"/>
    </location>
</feature>
<evidence type="ECO:0000259" key="4">
    <source>
        <dbReference type="PROSITE" id="PS50043"/>
    </source>
</evidence>
<dbReference type="KEGG" id="kbs:EPA93_06895"/>
<dbReference type="PANTHER" id="PTHR44688:SF16">
    <property type="entry name" value="DNA-BINDING TRANSCRIPTIONAL ACTIVATOR DEVR_DOSR"/>
    <property type="match status" value="1"/>
</dbReference>
<evidence type="ECO:0000256" key="2">
    <source>
        <dbReference type="ARBA" id="ARBA00023125"/>
    </source>
</evidence>
<evidence type="ECO:0000313" key="6">
    <source>
        <dbReference type="Proteomes" id="UP000290365"/>
    </source>
</evidence>
<dbReference type="InterPro" id="IPR027417">
    <property type="entry name" value="P-loop_NTPase"/>
</dbReference>
<dbReference type="InterPro" id="IPR036388">
    <property type="entry name" value="WH-like_DNA-bd_sf"/>
</dbReference>
<evidence type="ECO:0000256" key="1">
    <source>
        <dbReference type="ARBA" id="ARBA00023015"/>
    </source>
</evidence>
<dbReference type="PRINTS" id="PR00038">
    <property type="entry name" value="HTHLUXR"/>
</dbReference>
<accession>A0A4P6JKP1</accession>
<protein>
    <submittedName>
        <fullName evidence="5">LuxR family transcriptional regulator</fullName>
    </submittedName>
</protein>
<organism evidence="5 6">
    <name type="scientific">Ktedonosporobacter rubrisoli</name>
    <dbReference type="NCBI Taxonomy" id="2509675"/>
    <lineage>
        <taxon>Bacteria</taxon>
        <taxon>Bacillati</taxon>
        <taxon>Chloroflexota</taxon>
        <taxon>Ktedonobacteria</taxon>
        <taxon>Ktedonobacterales</taxon>
        <taxon>Ktedonosporobacteraceae</taxon>
        <taxon>Ktedonosporobacter</taxon>
    </lineage>
</organism>
<dbReference type="Proteomes" id="UP000290365">
    <property type="component" value="Chromosome"/>
</dbReference>
<dbReference type="PANTHER" id="PTHR44688">
    <property type="entry name" value="DNA-BINDING TRANSCRIPTIONAL ACTIVATOR DEVR_DOSR"/>
    <property type="match status" value="1"/>
</dbReference>
<sequence>MARQALYTLIWSQQQRCYELQTHGQPTLSLRSAEDLAFSSFLQTHTSFAFVGQAGRLSVRKESRTARVSYWYAYRKRAGQTYKRYLGATSQLTFARLEQVANELNDSSSPAIIATRGEQKPAPSMPLLASRCTPPRLPPSLVQRTRLLNDLQAVINQPLTLVSAPAGSGKTTLLSAWVAALSRPQQGGYQLKGTDVAVAWLSLEELDNDPARFGTSYIAALQIACAHIKGLPTPGRKTMAVLHGQEMLPLSSILTPLLADIEQVGREVIFILDDYHVLSDQVIAESMRFLLEHAPTNLHMVLATRSDPELPLSRLRMRGQLLEIRNQDLRFTRAEAASYLLEGMGLPFSEEEVTALQARSEGWIAGLQLAALSARKRENLSSFVQDFTGSHRFVLDFVQQDVLAHLPGPLQDFMLQTSILTRMNARLCQAVTATLGLAECQEMLVALERANLFIMPLDDQRQWYRYHDLFREALLAQLHTRYPTLVPLLHLRAAHFYEAAGEAREAITHALAAPDYTYAANLMEQAAEHLWWLSGEIRAVHTWVLALPDAVLRAHVGLALNATLHMLNSIYLSNKRLYAMVQNQLERAFTNIEGLLGKKAELSLSDAEVALIQRRLFLLRALFEMRGLLRCGDVERVLQLVEAADALPADPEAHWNLVPLQLAFCLTVILKREGASLIPRLLAARQHMMEAGNPQATIRVKCWLAQAYSQDARWHQAYQEALSALTLLEQSGPHTSIAGYLYACLFNACYAWKQLEEAATWLLKLRQSAQDCQVVDLLVTGEVLGARLALASRDLSSAQLALDRLAALVEQEGFAHHAALLDHLVRQVEEQRRDGCSALRRPNVDQPSTLLEPLTTREQRVLRLLVAGQTYAEIAKTLIVSPNTIKTQVSSIYRKLNVGRRAEAIARAEQLHLLANWEAESS</sequence>
<dbReference type="Gene3D" id="3.40.50.300">
    <property type="entry name" value="P-loop containing nucleotide triphosphate hydrolases"/>
    <property type="match status" value="1"/>
</dbReference>
<dbReference type="InterPro" id="IPR059106">
    <property type="entry name" value="WHD_MalT"/>
</dbReference>
<dbReference type="OrthoDB" id="223734at2"/>
<dbReference type="SMART" id="SM00421">
    <property type="entry name" value="HTH_LUXR"/>
    <property type="match status" value="1"/>
</dbReference>
<reference evidence="5 6" key="1">
    <citation type="submission" date="2019-01" db="EMBL/GenBank/DDBJ databases">
        <title>Ktedonosporobacter rubrisoli SCAWS-G2.</title>
        <authorList>
            <person name="Huang Y."/>
            <person name="Yan B."/>
        </authorList>
    </citation>
    <scope>NUCLEOTIDE SEQUENCE [LARGE SCALE GENOMIC DNA]</scope>
    <source>
        <strain evidence="5 6">SCAWS-G2</strain>
    </source>
</reference>
<dbReference type="RefSeq" id="WP_129886345.1">
    <property type="nucleotide sequence ID" value="NZ_CP035758.1"/>
</dbReference>
<dbReference type="InterPro" id="IPR000792">
    <property type="entry name" value="Tscrpt_reg_LuxR_C"/>
</dbReference>
<dbReference type="InterPro" id="IPR016032">
    <property type="entry name" value="Sig_transdc_resp-reg_C-effctor"/>
</dbReference>
<gene>
    <name evidence="5" type="ORF">EPA93_06895</name>
</gene>
<dbReference type="PROSITE" id="PS50043">
    <property type="entry name" value="HTH_LUXR_2"/>
    <property type="match status" value="1"/>
</dbReference>
<dbReference type="SUPFAM" id="SSF46894">
    <property type="entry name" value="C-terminal effector domain of the bipartite response regulators"/>
    <property type="match status" value="1"/>
</dbReference>
<name>A0A4P6JKP1_KTERU</name>
<dbReference type="AlphaFoldDB" id="A0A4P6JKP1"/>
<dbReference type="GO" id="GO:0006355">
    <property type="term" value="P:regulation of DNA-templated transcription"/>
    <property type="evidence" value="ECO:0007669"/>
    <property type="project" value="InterPro"/>
</dbReference>